<name>A0A6A6XC19_9PLEO</name>
<proteinExistence type="predicted"/>
<reference evidence="1" key="1">
    <citation type="journal article" date="2020" name="Stud. Mycol.">
        <title>101 Dothideomycetes genomes: a test case for predicting lifestyles and emergence of pathogens.</title>
        <authorList>
            <person name="Haridas S."/>
            <person name="Albert R."/>
            <person name="Binder M."/>
            <person name="Bloem J."/>
            <person name="Labutti K."/>
            <person name="Salamov A."/>
            <person name="Andreopoulos B."/>
            <person name="Baker S."/>
            <person name="Barry K."/>
            <person name="Bills G."/>
            <person name="Bluhm B."/>
            <person name="Cannon C."/>
            <person name="Castanera R."/>
            <person name="Culley D."/>
            <person name="Daum C."/>
            <person name="Ezra D."/>
            <person name="Gonzalez J."/>
            <person name="Henrissat B."/>
            <person name="Kuo A."/>
            <person name="Liang C."/>
            <person name="Lipzen A."/>
            <person name="Lutzoni F."/>
            <person name="Magnuson J."/>
            <person name="Mondo S."/>
            <person name="Nolan M."/>
            <person name="Ohm R."/>
            <person name="Pangilinan J."/>
            <person name="Park H.-J."/>
            <person name="Ramirez L."/>
            <person name="Alfaro M."/>
            <person name="Sun H."/>
            <person name="Tritt A."/>
            <person name="Yoshinaga Y."/>
            <person name="Zwiers L.-H."/>
            <person name="Turgeon B."/>
            <person name="Goodwin S."/>
            <person name="Spatafora J."/>
            <person name="Crous P."/>
            <person name="Grigoriev I."/>
        </authorList>
    </citation>
    <scope>NUCLEOTIDE SEQUENCE</scope>
    <source>
        <strain evidence="1">CBS 109.77</strain>
    </source>
</reference>
<organism evidence="1 2">
    <name type="scientific">Melanomma pulvis-pyrius CBS 109.77</name>
    <dbReference type="NCBI Taxonomy" id="1314802"/>
    <lineage>
        <taxon>Eukaryota</taxon>
        <taxon>Fungi</taxon>
        <taxon>Dikarya</taxon>
        <taxon>Ascomycota</taxon>
        <taxon>Pezizomycotina</taxon>
        <taxon>Dothideomycetes</taxon>
        <taxon>Pleosporomycetidae</taxon>
        <taxon>Pleosporales</taxon>
        <taxon>Melanommataceae</taxon>
        <taxon>Melanomma</taxon>
    </lineage>
</organism>
<evidence type="ECO:0000313" key="2">
    <source>
        <dbReference type="Proteomes" id="UP000799757"/>
    </source>
</evidence>
<sequence length="81" mass="8207">MASDVWMPGNAVLTTTVPARAMTCPEPSYSTTTGSAHAPRPPARRLVSLTTLLPPGSPAAADPGRASLCPNFPASGAYRGG</sequence>
<evidence type="ECO:0000313" key="1">
    <source>
        <dbReference type="EMBL" id="KAF2793992.1"/>
    </source>
</evidence>
<gene>
    <name evidence="1" type="ORF">K505DRAFT_325080</name>
</gene>
<keyword evidence="2" id="KW-1185">Reference proteome</keyword>
<protein>
    <submittedName>
        <fullName evidence="1">Uncharacterized protein</fullName>
    </submittedName>
</protein>
<dbReference type="EMBL" id="MU001907">
    <property type="protein sequence ID" value="KAF2793992.1"/>
    <property type="molecule type" value="Genomic_DNA"/>
</dbReference>
<accession>A0A6A6XC19</accession>
<dbReference type="AlphaFoldDB" id="A0A6A6XC19"/>
<dbReference type="Proteomes" id="UP000799757">
    <property type="component" value="Unassembled WGS sequence"/>
</dbReference>